<dbReference type="RefSeq" id="WP_037934591.1">
    <property type="nucleotide sequence ID" value="NZ_JBFADL010000065.1"/>
</dbReference>
<dbReference type="STRING" id="55952.BU52_16840"/>
<gene>
    <name evidence="2" type="ORF">BU52_16840</name>
</gene>
<accession>A0A081XRB0</accession>
<comment type="caution">
    <text evidence="2">The sequence shown here is derived from an EMBL/GenBank/DDBJ whole genome shotgun (WGS) entry which is preliminary data.</text>
</comment>
<evidence type="ECO:0000256" key="1">
    <source>
        <dbReference type="SAM" id="MobiDB-lite"/>
    </source>
</evidence>
<name>A0A081XRB0_STRTO</name>
<dbReference type="Proteomes" id="UP000028341">
    <property type="component" value="Unassembled WGS sequence"/>
</dbReference>
<reference evidence="2 3" key="1">
    <citation type="submission" date="2014-02" db="EMBL/GenBank/DDBJ databases">
        <title>The genome announcement of Streptomyces toyocaensis NRRL15009.</title>
        <authorList>
            <person name="Hong H.-J."/>
            <person name="Kwun M.J."/>
        </authorList>
    </citation>
    <scope>NUCLEOTIDE SEQUENCE [LARGE SCALE GENOMIC DNA]</scope>
    <source>
        <strain evidence="2 3">NRRL 15009</strain>
    </source>
</reference>
<feature type="region of interest" description="Disordered" evidence="1">
    <location>
        <begin position="35"/>
        <end position="60"/>
    </location>
</feature>
<proteinExistence type="predicted"/>
<evidence type="ECO:0000313" key="3">
    <source>
        <dbReference type="Proteomes" id="UP000028341"/>
    </source>
</evidence>
<keyword evidence="3" id="KW-1185">Reference proteome</keyword>
<feature type="compositionally biased region" description="Basic and acidic residues" evidence="1">
    <location>
        <begin position="51"/>
        <end position="60"/>
    </location>
</feature>
<evidence type="ECO:0000313" key="2">
    <source>
        <dbReference type="EMBL" id="KES06083.1"/>
    </source>
</evidence>
<sequence length="60" mass="6647">MKRHGLRVDPISATERERGIIIPPDTQAALDKAVPVRPNGPARTCTTRTKKNTEKKSPLQ</sequence>
<dbReference type="EMBL" id="JFCB01000013">
    <property type="protein sequence ID" value="KES06083.1"/>
    <property type="molecule type" value="Genomic_DNA"/>
</dbReference>
<dbReference type="AlphaFoldDB" id="A0A081XRB0"/>
<dbReference type="eggNOG" id="ENOG5031Z2R">
    <property type="taxonomic scope" value="Bacteria"/>
</dbReference>
<protein>
    <submittedName>
        <fullName evidence="2">Uncharacterized protein</fullName>
    </submittedName>
</protein>
<dbReference type="OrthoDB" id="4246987at2"/>
<organism evidence="2 3">
    <name type="scientific">Streptomyces toyocaensis</name>
    <dbReference type="NCBI Taxonomy" id="55952"/>
    <lineage>
        <taxon>Bacteria</taxon>
        <taxon>Bacillati</taxon>
        <taxon>Actinomycetota</taxon>
        <taxon>Actinomycetes</taxon>
        <taxon>Kitasatosporales</taxon>
        <taxon>Streptomycetaceae</taxon>
        <taxon>Streptomyces</taxon>
    </lineage>
</organism>